<dbReference type="PROSITE" id="PS51273">
    <property type="entry name" value="GATASE_TYPE_1"/>
    <property type="match status" value="1"/>
</dbReference>
<dbReference type="EMBL" id="RWJN01000091">
    <property type="protein sequence ID" value="TCD67628.1"/>
    <property type="molecule type" value="Genomic_DNA"/>
</dbReference>
<dbReference type="OrthoDB" id="92161at2759"/>
<comment type="caution">
    <text evidence="2">The sequence shown here is derived from an EMBL/GenBank/DDBJ whole genome shotgun (WGS) entry which is preliminary data.</text>
</comment>
<dbReference type="InterPro" id="IPR017926">
    <property type="entry name" value="GATASE"/>
</dbReference>
<dbReference type="SUPFAM" id="SSF52317">
    <property type="entry name" value="Class I glutamine amidotransferase-like"/>
    <property type="match status" value="1"/>
</dbReference>
<evidence type="ECO:0000259" key="1">
    <source>
        <dbReference type="Pfam" id="PF00117"/>
    </source>
</evidence>
<organism evidence="2 3">
    <name type="scientific">Steccherinum ochraceum</name>
    <dbReference type="NCBI Taxonomy" id="92696"/>
    <lineage>
        <taxon>Eukaryota</taxon>
        <taxon>Fungi</taxon>
        <taxon>Dikarya</taxon>
        <taxon>Basidiomycota</taxon>
        <taxon>Agaricomycotina</taxon>
        <taxon>Agaricomycetes</taxon>
        <taxon>Polyporales</taxon>
        <taxon>Steccherinaceae</taxon>
        <taxon>Steccherinum</taxon>
    </lineage>
</organism>
<dbReference type="CDD" id="cd01741">
    <property type="entry name" value="GATase1_1"/>
    <property type="match status" value="1"/>
</dbReference>
<protein>
    <recommendedName>
        <fullName evidence="1">Glutamine amidotransferase domain-containing protein</fullName>
    </recommendedName>
</protein>
<dbReference type="STRING" id="92696.A0A4R0RV11"/>
<keyword evidence="3" id="KW-1185">Reference proteome</keyword>
<accession>A0A4R0RV11</accession>
<dbReference type="PANTHER" id="PTHR42695:SF5">
    <property type="entry name" value="GLUTAMINE AMIDOTRANSFERASE YLR126C-RELATED"/>
    <property type="match status" value="1"/>
</dbReference>
<dbReference type="Proteomes" id="UP000292702">
    <property type="component" value="Unassembled WGS sequence"/>
</dbReference>
<feature type="domain" description="Glutamine amidotransferase" evidence="1">
    <location>
        <begin position="49"/>
        <end position="232"/>
    </location>
</feature>
<dbReference type="InterPro" id="IPR029062">
    <property type="entry name" value="Class_I_gatase-like"/>
</dbReference>
<dbReference type="AlphaFoldDB" id="A0A4R0RV11"/>
<dbReference type="InterPro" id="IPR044992">
    <property type="entry name" value="ChyE-like"/>
</dbReference>
<dbReference type="Pfam" id="PF00117">
    <property type="entry name" value="GATase"/>
    <property type="match status" value="1"/>
</dbReference>
<evidence type="ECO:0000313" key="3">
    <source>
        <dbReference type="Proteomes" id="UP000292702"/>
    </source>
</evidence>
<gene>
    <name evidence="2" type="ORF">EIP91_012193</name>
</gene>
<sequence>MSSHPRIALFICDTPIPSVLAEDGDYEKIFNTLLHESRSDIQYTLDPYLVRKEDSEPEYPENVDKYDAIIITGSAASAYENLDWINLLVGYIADVAQTKPNIKLIAEAMSWDDVKGICFGHQIIARALGSPCVPNGGKWEVGITEVQLTEIGRQLFEDMTTITRFDLKNIQQMHRDHNPEIPESCHHLGSTAVCKNQGFIRYKPSSQHTPGSPINYGDIQIFTVQGHPEFTKRIVTKIVTARSGTGVIDKITAEDATRRADWRNDGVSVLGKVIWKIIAPALAA</sequence>
<dbReference type="PANTHER" id="PTHR42695">
    <property type="entry name" value="GLUTAMINE AMIDOTRANSFERASE YLR126C-RELATED"/>
    <property type="match status" value="1"/>
</dbReference>
<dbReference type="Gene3D" id="3.40.50.880">
    <property type="match status" value="1"/>
</dbReference>
<dbReference type="GO" id="GO:0005829">
    <property type="term" value="C:cytosol"/>
    <property type="evidence" value="ECO:0007669"/>
    <property type="project" value="TreeGrafter"/>
</dbReference>
<evidence type="ECO:0000313" key="2">
    <source>
        <dbReference type="EMBL" id="TCD67628.1"/>
    </source>
</evidence>
<reference evidence="2 3" key="1">
    <citation type="submission" date="2018-11" db="EMBL/GenBank/DDBJ databases">
        <title>Genome assembly of Steccherinum ochraceum LE-BIN_3174, the white-rot fungus of the Steccherinaceae family (The Residual Polyporoid clade, Polyporales, Basidiomycota).</title>
        <authorList>
            <person name="Fedorova T.V."/>
            <person name="Glazunova O.A."/>
            <person name="Landesman E.O."/>
            <person name="Moiseenko K.V."/>
            <person name="Psurtseva N.V."/>
            <person name="Savinova O.S."/>
            <person name="Shakhova N.V."/>
            <person name="Tyazhelova T.V."/>
            <person name="Vasina D.V."/>
        </authorList>
    </citation>
    <scope>NUCLEOTIDE SEQUENCE [LARGE SCALE GENOMIC DNA]</scope>
    <source>
        <strain evidence="2 3">LE-BIN_3174</strain>
    </source>
</reference>
<name>A0A4R0RV11_9APHY</name>
<dbReference type="GO" id="GO:0005634">
    <property type="term" value="C:nucleus"/>
    <property type="evidence" value="ECO:0007669"/>
    <property type="project" value="TreeGrafter"/>
</dbReference>
<proteinExistence type="predicted"/>